<dbReference type="Gene3D" id="2.170.270.10">
    <property type="entry name" value="SET domain"/>
    <property type="match status" value="1"/>
</dbReference>
<keyword evidence="6" id="KW-1185">Reference proteome</keyword>
<dbReference type="InterPro" id="IPR001214">
    <property type="entry name" value="SET_dom"/>
</dbReference>
<keyword evidence="2" id="KW-0949">S-adenosyl-L-methionine</keyword>
<dbReference type="PROSITE" id="PS50868">
    <property type="entry name" value="POST_SET"/>
    <property type="match status" value="1"/>
</dbReference>
<reference evidence="5" key="1">
    <citation type="journal article" date="2014" name="Int. J. Syst. Evol. Microbiol.">
        <title>Complete genome sequence of Corynebacterium casei LMG S-19264T (=DSM 44701T), isolated from a smear-ripened cheese.</title>
        <authorList>
            <consortium name="US DOE Joint Genome Institute (JGI-PGF)"/>
            <person name="Walter F."/>
            <person name="Albersmeier A."/>
            <person name="Kalinowski J."/>
            <person name="Ruckert C."/>
        </authorList>
    </citation>
    <scope>NUCLEOTIDE SEQUENCE</scope>
    <source>
        <strain evidence="5">JCM 31311</strain>
    </source>
</reference>
<evidence type="ECO:0000259" key="4">
    <source>
        <dbReference type="PROSITE" id="PS50868"/>
    </source>
</evidence>
<dbReference type="AlphaFoldDB" id="A0A918F5V0"/>
<evidence type="ECO:0008006" key="7">
    <source>
        <dbReference type="Google" id="ProtNLM"/>
    </source>
</evidence>
<dbReference type="Pfam" id="PF00856">
    <property type="entry name" value="SET"/>
    <property type="match status" value="1"/>
</dbReference>
<evidence type="ECO:0000256" key="1">
    <source>
        <dbReference type="ARBA" id="ARBA00022679"/>
    </source>
</evidence>
<dbReference type="GO" id="GO:0016740">
    <property type="term" value="F:transferase activity"/>
    <property type="evidence" value="ECO:0007669"/>
    <property type="project" value="UniProtKB-KW"/>
</dbReference>
<dbReference type="PANTHER" id="PTHR12350">
    <property type="entry name" value="HISTONE-LYSINE N-METHYLTRANSFERASE-RELATED"/>
    <property type="match status" value="1"/>
</dbReference>
<dbReference type="InterPro" id="IPR046341">
    <property type="entry name" value="SET_dom_sf"/>
</dbReference>
<reference evidence="5" key="2">
    <citation type="submission" date="2020-09" db="EMBL/GenBank/DDBJ databases">
        <authorList>
            <person name="Sun Q."/>
            <person name="Ohkuma M."/>
        </authorList>
    </citation>
    <scope>NUCLEOTIDE SEQUENCE</scope>
    <source>
        <strain evidence="5">JCM 31311</strain>
    </source>
</reference>
<dbReference type="Proteomes" id="UP000603865">
    <property type="component" value="Unassembled WGS sequence"/>
</dbReference>
<organism evidence="5 6">
    <name type="scientific">Deinococcus ruber</name>
    <dbReference type="NCBI Taxonomy" id="1848197"/>
    <lineage>
        <taxon>Bacteria</taxon>
        <taxon>Thermotogati</taxon>
        <taxon>Deinococcota</taxon>
        <taxon>Deinococci</taxon>
        <taxon>Deinococcales</taxon>
        <taxon>Deinococcaceae</taxon>
        <taxon>Deinococcus</taxon>
    </lineage>
</organism>
<feature type="domain" description="SET" evidence="3">
    <location>
        <begin position="168"/>
        <end position="263"/>
    </location>
</feature>
<dbReference type="EMBL" id="BMQL01000006">
    <property type="protein sequence ID" value="GGR03880.1"/>
    <property type="molecule type" value="Genomic_DNA"/>
</dbReference>
<protein>
    <recommendedName>
        <fullName evidence="7">SET domain-containing protein</fullName>
    </recommendedName>
</protein>
<gene>
    <name evidence="5" type="ORF">GCM10008957_16040</name>
</gene>
<comment type="caution">
    <text evidence="5">The sequence shown here is derived from an EMBL/GenBank/DDBJ whole genome shotgun (WGS) entry which is preliminary data.</text>
</comment>
<accession>A0A918F5V0</accession>
<name>A0A918F5V0_9DEIO</name>
<dbReference type="PROSITE" id="PS50280">
    <property type="entry name" value="SET"/>
    <property type="match status" value="1"/>
</dbReference>
<dbReference type="InterPro" id="IPR053201">
    <property type="entry name" value="Flavunoidine_N-MTase"/>
</dbReference>
<sequence>MGGEPLLYHQLALRLALEGYDVTGIGPQAVNAKLRREIEDAGGSFQSSSISEISGGDTALAVLASTRPFEALNWAAQHRIHISSEPRAPTSPRWKSAVIIHPVELAQVVLSDIVDQVVALLDCPPCTHSVRYSALPDGTHFRRVIRQANDATDSPQEAQEDVADLPAEGIEVKPTAYGHGVFAARSHRQGERVMQTSGVLLNHQTEHSIQIGLRQHLEPRFPVRLINHSCVPNLGVRTTAQGLPDFYALRDIEAGEELNFDYAMTELTHVPRANLALEFSLKCHCGEADCRGQLGYYSTLPESHKRRYEGYISAYLLALEPRQPVSTMVGGLTEPTSK</sequence>
<keyword evidence="1" id="KW-0808">Transferase</keyword>
<proteinExistence type="predicted"/>
<feature type="domain" description="Post-SET" evidence="4">
    <location>
        <begin position="279"/>
        <end position="295"/>
    </location>
</feature>
<dbReference type="PANTHER" id="PTHR12350:SF19">
    <property type="entry name" value="SET DOMAIN-CONTAINING PROTEIN"/>
    <property type="match status" value="1"/>
</dbReference>
<dbReference type="InterPro" id="IPR003616">
    <property type="entry name" value="Post-SET_dom"/>
</dbReference>
<evidence type="ECO:0000256" key="2">
    <source>
        <dbReference type="ARBA" id="ARBA00022691"/>
    </source>
</evidence>
<evidence type="ECO:0000313" key="6">
    <source>
        <dbReference type="Proteomes" id="UP000603865"/>
    </source>
</evidence>
<dbReference type="SMART" id="SM00317">
    <property type="entry name" value="SET"/>
    <property type="match status" value="1"/>
</dbReference>
<dbReference type="SUPFAM" id="SSF82199">
    <property type="entry name" value="SET domain"/>
    <property type="match status" value="1"/>
</dbReference>
<evidence type="ECO:0000313" key="5">
    <source>
        <dbReference type="EMBL" id="GGR03880.1"/>
    </source>
</evidence>
<evidence type="ECO:0000259" key="3">
    <source>
        <dbReference type="PROSITE" id="PS50280"/>
    </source>
</evidence>